<gene>
    <name evidence="1" type="primary">ytxJ</name>
    <name evidence="1" type="ORF">D6B99_16105</name>
</gene>
<dbReference type="RefSeq" id="WP_119990291.1">
    <property type="nucleotide sequence ID" value="NZ_CP032489.1"/>
</dbReference>
<dbReference type="NCBIfam" id="TIGR04019">
    <property type="entry name" value="B_thiol_YtxJ"/>
    <property type="match status" value="1"/>
</dbReference>
<evidence type="ECO:0000313" key="1">
    <source>
        <dbReference type="EMBL" id="AYD49002.1"/>
    </source>
</evidence>
<dbReference type="InterPro" id="IPR022551">
    <property type="entry name" value="BrxC"/>
</dbReference>
<dbReference type="Pfam" id="PF11009">
    <property type="entry name" value="BrxC"/>
    <property type="match status" value="1"/>
</dbReference>
<proteinExistence type="predicted"/>
<keyword evidence="2" id="KW-1185">Reference proteome</keyword>
<sequence>MDWNILNDVNQLEEIKQKSLEKPQVIFKHSTRCPISSMILNRIEREETVPNIDFYYLDLIKYRNISDTVATLFKVEHESPQILLIQGGKCTYNESHYGIMIAEITDRI</sequence>
<dbReference type="EMBL" id="CP032489">
    <property type="protein sequence ID" value="AYD49002.1"/>
    <property type="molecule type" value="Genomic_DNA"/>
</dbReference>
<dbReference type="KEGG" id="ark:D6B99_16105"/>
<evidence type="ECO:0000313" key="2">
    <source>
        <dbReference type="Proteomes" id="UP000266118"/>
    </source>
</evidence>
<name>A0A386HTJ8_9BACT</name>
<organism evidence="1 2">
    <name type="scientific">Arachidicoccus soli</name>
    <dbReference type="NCBI Taxonomy" id="2341117"/>
    <lineage>
        <taxon>Bacteria</taxon>
        <taxon>Pseudomonadati</taxon>
        <taxon>Bacteroidota</taxon>
        <taxon>Chitinophagia</taxon>
        <taxon>Chitinophagales</taxon>
        <taxon>Chitinophagaceae</taxon>
        <taxon>Arachidicoccus</taxon>
    </lineage>
</organism>
<protein>
    <submittedName>
        <fullName evidence="1">Bacillithiol system redox-active protein YtxJ</fullName>
    </submittedName>
</protein>
<dbReference type="Proteomes" id="UP000266118">
    <property type="component" value="Chromosome"/>
</dbReference>
<accession>A0A386HTJ8</accession>
<reference evidence="1 2" key="1">
    <citation type="submission" date="2018-09" db="EMBL/GenBank/DDBJ databases">
        <title>Arachidicoccus sp. nov., a bacterium isolated from soil.</title>
        <authorList>
            <person name="Weon H.-Y."/>
            <person name="Kwon S.-W."/>
            <person name="Lee S.A."/>
        </authorList>
    </citation>
    <scope>NUCLEOTIDE SEQUENCE [LARGE SCALE GENOMIC DNA]</scope>
    <source>
        <strain evidence="1 2">KIS59-12</strain>
    </source>
</reference>
<dbReference type="AlphaFoldDB" id="A0A386HTJ8"/>
<dbReference type="OrthoDB" id="677051at2"/>
<dbReference type="Gene3D" id="3.40.30.10">
    <property type="entry name" value="Glutaredoxin"/>
    <property type="match status" value="1"/>
</dbReference>